<dbReference type="EMBL" id="KX756572">
    <property type="protein sequence ID" value="AOT25371.1"/>
    <property type="molecule type" value="Genomic_DNA"/>
</dbReference>
<gene>
    <name evidence="2" type="ORF">PP2_005</name>
</gene>
<dbReference type="Proteomes" id="UP000223770">
    <property type="component" value="Segment"/>
</dbReference>
<evidence type="ECO:0000256" key="1">
    <source>
        <dbReference type="SAM" id="MobiDB-lite"/>
    </source>
</evidence>
<sequence>MNLSGVASTKGHLAGNGGLRGHSVGGVFPCVIFQRGTHSPMYWVLQPNGVEAGPHKSYQDAVDSAKAYNEGQV</sequence>
<evidence type="ECO:0000313" key="3">
    <source>
        <dbReference type="Proteomes" id="UP000223770"/>
    </source>
</evidence>
<feature type="region of interest" description="Disordered" evidence="1">
    <location>
        <begin position="54"/>
        <end position="73"/>
    </location>
</feature>
<evidence type="ECO:0000313" key="2">
    <source>
        <dbReference type="EMBL" id="AOT25371.1"/>
    </source>
</evidence>
<protein>
    <submittedName>
        <fullName evidence="2">Uncharacterized protein</fullName>
    </submittedName>
</protein>
<keyword evidence="3" id="KW-1185">Reference proteome</keyword>
<organism evidence="2 3">
    <name type="scientific">Pectobacterium phage PP2</name>
    <dbReference type="NCBI Taxonomy" id="1897743"/>
    <lineage>
        <taxon>Viruses</taxon>
        <taxon>Duplodnaviria</taxon>
        <taxon>Heunggongvirae</taxon>
        <taxon>Uroviricota</taxon>
        <taxon>Caudoviricetes</taxon>
        <taxon>Autographivirales</taxon>
        <taxon>Autonotataviridae</taxon>
        <taxon>Melnykvirinae</taxon>
        <taxon>Wanjuvirus</taxon>
        <taxon>Wanjuvirus PP2</taxon>
    </lineage>
</organism>
<name>A0A1W5P4Z2_9CAUD</name>
<accession>A0A1W5P4Z2</accession>
<proteinExistence type="predicted"/>
<reference evidence="2 3" key="1">
    <citation type="journal article" date="2017" name="Arch. Virol.">
        <title>Genomic characterization of bacteriophage vB_PcaP_PP2 infecting Pectobacterium carotovorum subsp. carotovorum, a new member of a proposed genus in the subfamily Autographivirinae.</title>
        <authorList>
            <person name="Lim J.A."/>
            <person name="Heu S."/>
            <person name="Park J."/>
            <person name="Roh E."/>
        </authorList>
    </citation>
    <scope>NUCLEOTIDE SEQUENCE [LARGE SCALE GENOMIC DNA]</scope>
</reference>